<keyword evidence="2" id="KW-0812">Transmembrane</keyword>
<accession>A0AAV3YPW7</accession>
<protein>
    <submittedName>
        <fullName evidence="3">Uncharacterized protein</fullName>
    </submittedName>
</protein>
<keyword evidence="4" id="KW-1185">Reference proteome</keyword>
<evidence type="ECO:0000256" key="1">
    <source>
        <dbReference type="SAM" id="MobiDB-lite"/>
    </source>
</evidence>
<feature type="region of interest" description="Disordered" evidence="1">
    <location>
        <begin position="185"/>
        <end position="263"/>
    </location>
</feature>
<dbReference type="Proteomes" id="UP000735302">
    <property type="component" value="Unassembled WGS sequence"/>
</dbReference>
<reference evidence="3 4" key="1">
    <citation type="journal article" date="2021" name="Elife">
        <title>Chloroplast acquisition without the gene transfer in kleptoplastic sea slugs, Plakobranchus ocellatus.</title>
        <authorList>
            <person name="Maeda T."/>
            <person name="Takahashi S."/>
            <person name="Yoshida T."/>
            <person name="Shimamura S."/>
            <person name="Takaki Y."/>
            <person name="Nagai Y."/>
            <person name="Toyoda A."/>
            <person name="Suzuki Y."/>
            <person name="Arimoto A."/>
            <person name="Ishii H."/>
            <person name="Satoh N."/>
            <person name="Nishiyama T."/>
            <person name="Hasebe M."/>
            <person name="Maruyama T."/>
            <person name="Minagawa J."/>
            <person name="Obokata J."/>
            <person name="Shigenobu S."/>
        </authorList>
    </citation>
    <scope>NUCLEOTIDE SEQUENCE [LARGE SCALE GENOMIC DNA]</scope>
</reference>
<dbReference type="AlphaFoldDB" id="A0AAV3YPW7"/>
<gene>
    <name evidence="3" type="ORF">PoB_001184100</name>
</gene>
<proteinExistence type="predicted"/>
<keyword evidence="2" id="KW-1133">Transmembrane helix</keyword>
<name>A0AAV3YPW7_9GAST</name>
<comment type="caution">
    <text evidence="3">The sequence shown here is derived from an EMBL/GenBank/DDBJ whole genome shotgun (WGS) entry which is preliminary data.</text>
</comment>
<sequence length="331" mass="34927">MSSPLNVRKLGMTRPLYISISEQLEVSTQFACNGQCFCSDSLIIDNVRISDTRPDAVSACLDPSVNETEVVVTSAEGGFVVLELNKDVISLASANFTVRSVPTGSLPCVQCDELVKDSNSTLQSVQCHKPKSYVPSCPVNGLTTNAGDTTTMTLPSETGTTVGGSAANTTTKTVNKIDNNSIIINNKNNNTNTSSNSNNNNNNNNNNSTTNTNNSNNNSNNINSNTKNNINNDHNSSNNKNNKSNNNTSFAVGRQASDGDDPAAADAGVVAGAVVGGILGLLLLVSLGLLAYFRYKRNKVFPGLEKKTDCVLTSAPPAATTVEKRPVITET</sequence>
<dbReference type="EMBL" id="BLXT01001405">
    <property type="protein sequence ID" value="GFN85335.1"/>
    <property type="molecule type" value="Genomic_DNA"/>
</dbReference>
<evidence type="ECO:0000313" key="4">
    <source>
        <dbReference type="Proteomes" id="UP000735302"/>
    </source>
</evidence>
<evidence type="ECO:0000256" key="2">
    <source>
        <dbReference type="SAM" id="Phobius"/>
    </source>
</evidence>
<evidence type="ECO:0000313" key="3">
    <source>
        <dbReference type="EMBL" id="GFN85335.1"/>
    </source>
</evidence>
<keyword evidence="2" id="KW-0472">Membrane</keyword>
<feature type="transmembrane region" description="Helical" evidence="2">
    <location>
        <begin position="269"/>
        <end position="293"/>
    </location>
</feature>
<feature type="compositionally biased region" description="Low complexity" evidence="1">
    <location>
        <begin position="185"/>
        <end position="249"/>
    </location>
</feature>
<organism evidence="3 4">
    <name type="scientific">Plakobranchus ocellatus</name>
    <dbReference type="NCBI Taxonomy" id="259542"/>
    <lineage>
        <taxon>Eukaryota</taxon>
        <taxon>Metazoa</taxon>
        <taxon>Spiralia</taxon>
        <taxon>Lophotrochozoa</taxon>
        <taxon>Mollusca</taxon>
        <taxon>Gastropoda</taxon>
        <taxon>Heterobranchia</taxon>
        <taxon>Euthyneura</taxon>
        <taxon>Panpulmonata</taxon>
        <taxon>Sacoglossa</taxon>
        <taxon>Placobranchoidea</taxon>
        <taxon>Plakobranchidae</taxon>
        <taxon>Plakobranchus</taxon>
    </lineage>
</organism>